<evidence type="ECO:0000256" key="2">
    <source>
        <dbReference type="ARBA" id="ARBA00022679"/>
    </source>
</evidence>
<name>A0AA37SU81_9BACT</name>
<dbReference type="InterPro" id="IPR018484">
    <property type="entry name" value="FGGY_N"/>
</dbReference>
<dbReference type="PANTHER" id="PTHR43095:SF5">
    <property type="entry name" value="XYLULOSE KINASE"/>
    <property type="match status" value="1"/>
</dbReference>
<evidence type="ECO:0000259" key="5">
    <source>
        <dbReference type="Pfam" id="PF02782"/>
    </source>
</evidence>
<dbReference type="GO" id="GO:0005975">
    <property type="term" value="P:carbohydrate metabolic process"/>
    <property type="evidence" value="ECO:0007669"/>
    <property type="project" value="InterPro"/>
</dbReference>
<comment type="caution">
    <text evidence="6">The sequence shown here is derived from an EMBL/GenBank/DDBJ whole genome shotgun (WGS) entry which is preliminary data.</text>
</comment>
<evidence type="ECO:0000256" key="3">
    <source>
        <dbReference type="ARBA" id="ARBA00022777"/>
    </source>
</evidence>
<feature type="domain" description="Carbohydrate kinase FGGY N-terminal" evidence="4">
    <location>
        <begin position="3"/>
        <end position="242"/>
    </location>
</feature>
<dbReference type="SUPFAM" id="SSF53067">
    <property type="entry name" value="Actin-like ATPase domain"/>
    <property type="match status" value="2"/>
</dbReference>
<evidence type="ECO:0000313" key="7">
    <source>
        <dbReference type="Proteomes" id="UP001156666"/>
    </source>
</evidence>
<dbReference type="AlphaFoldDB" id="A0AA37SU81"/>
<evidence type="ECO:0000256" key="1">
    <source>
        <dbReference type="ARBA" id="ARBA00009156"/>
    </source>
</evidence>
<dbReference type="Proteomes" id="UP001156666">
    <property type="component" value="Unassembled WGS sequence"/>
</dbReference>
<dbReference type="Pfam" id="PF00370">
    <property type="entry name" value="FGGY_N"/>
    <property type="match status" value="1"/>
</dbReference>
<dbReference type="InterPro" id="IPR043129">
    <property type="entry name" value="ATPase_NBD"/>
</dbReference>
<dbReference type="InterPro" id="IPR050406">
    <property type="entry name" value="FGGY_Carb_Kinase"/>
</dbReference>
<protein>
    <submittedName>
        <fullName evidence="6">Carbohydrate kinase</fullName>
    </submittedName>
</protein>
<dbReference type="EMBL" id="BSOH01000036">
    <property type="protein sequence ID" value="GLR19804.1"/>
    <property type="molecule type" value="Genomic_DNA"/>
</dbReference>
<dbReference type="RefSeq" id="WP_235295365.1">
    <property type="nucleotide sequence ID" value="NZ_BSOH01000036.1"/>
</dbReference>
<dbReference type="InterPro" id="IPR000577">
    <property type="entry name" value="Carb_kinase_FGGY"/>
</dbReference>
<feature type="domain" description="Carbohydrate kinase FGGY C-terminal" evidence="5">
    <location>
        <begin position="257"/>
        <end position="440"/>
    </location>
</feature>
<keyword evidence="7" id="KW-1185">Reference proteome</keyword>
<dbReference type="PIRSF" id="PIRSF000538">
    <property type="entry name" value="GlpK"/>
    <property type="match status" value="1"/>
</dbReference>
<evidence type="ECO:0000259" key="4">
    <source>
        <dbReference type="Pfam" id="PF00370"/>
    </source>
</evidence>
<dbReference type="GO" id="GO:0016301">
    <property type="term" value="F:kinase activity"/>
    <property type="evidence" value="ECO:0007669"/>
    <property type="project" value="UniProtKB-KW"/>
</dbReference>
<dbReference type="CDD" id="cd07809">
    <property type="entry name" value="ASKHA_NBD_FGGY_BaXK-like"/>
    <property type="match status" value="1"/>
</dbReference>
<comment type="similarity">
    <text evidence="1">Belongs to the FGGY kinase family.</text>
</comment>
<dbReference type="InterPro" id="IPR018485">
    <property type="entry name" value="FGGY_C"/>
</dbReference>
<keyword evidence="2" id="KW-0808">Transferase</keyword>
<dbReference type="PANTHER" id="PTHR43095">
    <property type="entry name" value="SUGAR KINASE"/>
    <property type="match status" value="1"/>
</dbReference>
<gene>
    <name evidence="6" type="ORF">GCM10007940_44200</name>
</gene>
<dbReference type="Gene3D" id="3.30.420.40">
    <property type="match status" value="2"/>
</dbReference>
<evidence type="ECO:0000313" key="6">
    <source>
        <dbReference type="EMBL" id="GLR19804.1"/>
    </source>
</evidence>
<keyword evidence="3 6" id="KW-0418">Kinase</keyword>
<sequence>MKYALGIDVGSSSVKIAIVNASNGEAITNAQFPPSEMPMITVQKSWAEQEPVMWWDAFLECLKNIDASILSEISHIGISYQMHGLVCVDKNQDVLRPSIIWCDSRAVSIGEKGMEALGEDYCLKSLLNSPGNFTASKLKWVKENEPDIYQQIDKVMLPGDYMAMKLSGEIGTSISGLSEGVFWDFKGKCVSKELLEEYGFDEKLIPEFKTSFAEHTKIDAGVAKSLGISQDAKITYKAGDQPNNALSLNVLEPGEIAATAGTSGVVYGVVDSLFVDEKQRVNSFAHVNYSTESDRIGVLLCINGVGISNAWVKKQFRFDDYLSMNEAAHQVEAGANGLMFYPFGNGAERMLGNENIEASIEGLNYNMHQREHFARAVQEGIAFSFAYGMEAFSEKNITIHKIKAGHANMFLSDLFAQTLADLVNVEIELYNTDGAVGAARGALIGGNVLTKEEAFSNLNVIKSYGPMADSPYPALYVEWKNTLTNKKLKK</sequence>
<proteinExistence type="inferred from homology"/>
<reference evidence="6" key="1">
    <citation type="journal article" date="2014" name="Int. J. Syst. Evol. Microbiol.">
        <title>Complete genome sequence of Corynebacterium casei LMG S-19264T (=DSM 44701T), isolated from a smear-ripened cheese.</title>
        <authorList>
            <consortium name="US DOE Joint Genome Institute (JGI-PGF)"/>
            <person name="Walter F."/>
            <person name="Albersmeier A."/>
            <person name="Kalinowski J."/>
            <person name="Ruckert C."/>
        </authorList>
    </citation>
    <scope>NUCLEOTIDE SEQUENCE</scope>
    <source>
        <strain evidence="6">NBRC 108769</strain>
    </source>
</reference>
<dbReference type="Pfam" id="PF02782">
    <property type="entry name" value="FGGY_C"/>
    <property type="match status" value="1"/>
</dbReference>
<reference evidence="6" key="2">
    <citation type="submission" date="2023-01" db="EMBL/GenBank/DDBJ databases">
        <title>Draft genome sequence of Portibacter lacus strain NBRC 108769.</title>
        <authorList>
            <person name="Sun Q."/>
            <person name="Mori K."/>
        </authorList>
    </citation>
    <scope>NUCLEOTIDE SEQUENCE</scope>
    <source>
        <strain evidence="6">NBRC 108769</strain>
    </source>
</reference>
<accession>A0AA37SU81</accession>
<organism evidence="6 7">
    <name type="scientific">Portibacter lacus</name>
    <dbReference type="NCBI Taxonomy" id="1099794"/>
    <lineage>
        <taxon>Bacteria</taxon>
        <taxon>Pseudomonadati</taxon>
        <taxon>Bacteroidota</taxon>
        <taxon>Saprospiria</taxon>
        <taxon>Saprospirales</taxon>
        <taxon>Haliscomenobacteraceae</taxon>
        <taxon>Portibacter</taxon>
    </lineage>
</organism>